<evidence type="ECO:0000313" key="2">
    <source>
        <dbReference type="EMBL" id="KAF1954502.1"/>
    </source>
</evidence>
<proteinExistence type="predicted"/>
<gene>
    <name evidence="2" type="ORF">CC80DRAFT_119223</name>
</gene>
<feature type="region of interest" description="Disordered" evidence="1">
    <location>
        <begin position="80"/>
        <end position="114"/>
    </location>
</feature>
<keyword evidence="3" id="KW-1185">Reference proteome</keyword>
<dbReference type="EMBL" id="ML976998">
    <property type="protein sequence ID" value="KAF1954502.1"/>
    <property type="molecule type" value="Genomic_DNA"/>
</dbReference>
<feature type="compositionally biased region" description="Gly residues" evidence="1">
    <location>
        <begin position="103"/>
        <end position="114"/>
    </location>
</feature>
<feature type="region of interest" description="Disordered" evidence="1">
    <location>
        <begin position="26"/>
        <end position="49"/>
    </location>
</feature>
<organism evidence="2 3">
    <name type="scientific">Byssothecium circinans</name>
    <dbReference type="NCBI Taxonomy" id="147558"/>
    <lineage>
        <taxon>Eukaryota</taxon>
        <taxon>Fungi</taxon>
        <taxon>Dikarya</taxon>
        <taxon>Ascomycota</taxon>
        <taxon>Pezizomycotina</taxon>
        <taxon>Dothideomycetes</taxon>
        <taxon>Pleosporomycetidae</taxon>
        <taxon>Pleosporales</taxon>
        <taxon>Massarineae</taxon>
        <taxon>Massarinaceae</taxon>
        <taxon>Byssothecium</taxon>
    </lineage>
</organism>
<evidence type="ECO:0000256" key="1">
    <source>
        <dbReference type="SAM" id="MobiDB-lite"/>
    </source>
</evidence>
<reference evidence="2" key="1">
    <citation type="journal article" date="2020" name="Stud. Mycol.">
        <title>101 Dothideomycetes genomes: a test case for predicting lifestyles and emergence of pathogens.</title>
        <authorList>
            <person name="Haridas S."/>
            <person name="Albert R."/>
            <person name="Binder M."/>
            <person name="Bloem J."/>
            <person name="Labutti K."/>
            <person name="Salamov A."/>
            <person name="Andreopoulos B."/>
            <person name="Baker S."/>
            <person name="Barry K."/>
            <person name="Bills G."/>
            <person name="Bluhm B."/>
            <person name="Cannon C."/>
            <person name="Castanera R."/>
            <person name="Culley D."/>
            <person name="Daum C."/>
            <person name="Ezra D."/>
            <person name="Gonzalez J."/>
            <person name="Henrissat B."/>
            <person name="Kuo A."/>
            <person name="Liang C."/>
            <person name="Lipzen A."/>
            <person name="Lutzoni F."/>
            <person name="Magnuson J."/>
            <person name="Mondo S."/>
            <person name="Nolan M."/>
            <person name="Ohm R."/>
            <person name="Pangilinan J."/>
            <person name="Park H.-J."/>
            <person name="Ramirez L."/>
            <person name="Alfaro M."/>
            <person name="Sun H."/>
            <person name="Tritt A."/>
            <person name="Yoshinaga Y."/>
            <person name="Zwiers L.-H."/>
            <person name="Turgeon B."/>
            <person name="Goodwin S."/>
            <person name="Spatafora J."/>
            <person name="Crous P."/>
            <person name="Grigoriev I."/>
        </authorList>
    </citation>
    <scope>NUCLEOTIDE SEQUENCE</scope>
    <source>
        <strain evidence="2">CBS 675.92</strain>
    </source>
</reference>
<accession>A0A6A5TS65</accession>
<dbReference type="Proteomes" id="UP000800035">
    <property type="component" value="Unassembled WGS sequence"/>
</dbReference>
<protein>
    <submittedName>
        <fullName evidence="2">Uncharacterized protein</fullName>
    </submittedName>
</protein>
<feature type="compositionally biased region" description="Polar residues" evidence="1">
    <location>
        <begin position="31"/>
        <end position="41"/>
    </location>
</feature>
<sequence>MAHFQSSLVQQAYKHVRANLTARTILEPAATSPQPRLSQQPREPPTHVAYAAHTHHQPKSNILGIPEFRTSTLRRTHINQSPTALPAQPSLSILPRRSDTAGRMGGRVDGIFGS</sequence>
<dbReference type="AlphaFoldDB" id="A0A6A5TS65"/>
<evidence type="ECO:0000313" key="3">
    <source>
        <dbReference type="Proteomes" id="UP000800035"/>
    </source>
</evidence>
<name>A0A6A5TS65_9PLEO</name>